<protein>
    <submittedName>
        <fullName evidence="3">Uncharacterized protein</fullName>
    </submittedName>
</protein>
<accession>A0A7W8MB31</accession>
<feature type="region of interest" description="Disordered" evidence="1">
    <location>
        <begin position="113"/>
        <end position="205"/>
    </location>
</feature>
<evidence type="ECO:0000256" key="1">
    <source>
        <dbReference type="SAM" id="MobiDB-lite"/>
    </source>
</evidence>
<organism evidence="3 4">
    <name type="scientific">Quisquiliibacterium transsilvanicum</name>
    <dbReference type="NCBI Taxonomy" id="1549638"/>
    <lineage>
        <taxon>Bacteria</taxon>
        <taxon>Pseudomonadati</taxon>
        <taxon>Pseudomonadota</taxon>
        <taxon>Betaproteobacteria</taxon>
        <taxon>Burkholderiales</taxon>
        <taxon>Burkholderiaceae</taxon>
        <taxon>Quisquiliibacterium</taxon>
    </lineage>
</organism>
<sequence length="205" mass="23507">MTVTRRFVLAAALALAAAAPVHAADVGVSVSVGQPGFYGRIDIGNYPQPRLIYLEPRIVSPAPQAASRRPIYLHVPPGHAKDWGKHCGKYAACGQPVYFVDDRWYQEVYSPEYRKRHQSGKREAYRSDDGRRHDGRRDDDRQYDGRRDERRMDRRDDGQRYEERRREQRLDRGDQRRDERRGAQGRQDDGKGKGNGGGKGKGRDD</sequence>
<name>A0A7W8MB31_9BURK</name>
<dbReference type="EMBL" id="JACHGB010000008">
    <property type="protein sequence ID" value="MBB5273734.1"/>
    <property type="molecule type" value="Genomic_DNA"/>
</dbReference>
<feature type="compositionally biased region" description="Basic and acidic residues" evidence="1">
    <location>
        <begin position="120"/>
        <end position="192"/>
    </location>
</feature>
<evidence type="ECO:0000313" key="3">
    <source>
        <dbReference type="EMBL" id="MBB5273734.1"/>
    </source>
</evidence>
<dbReference type="AlphaFoldDB" id="A0A7W8MB31"/>
<proteinExistence type="predicted"/>
<keyword evidence="4" id="KW-1185">Reference proteome</keyword>
<gene>
    <name evidence="3" type="ORF">HNQ70_003765</name>
</gene>
<evidence type="ECO:0000256" key="2">
    <source>
        <dbReference type="SAM" id="SignalP"/>
    </source>
</evidence>
<dbReference type="RefSeq" id="WP_183970601.1">
    <property type="nucleotide sequence ID" value="NZ_BAABEW010000013.1"/>
</dbReference>
<keyword evidence="2" id="KW-0732">Signal</keyword>
<feature type="chain" id="PRO_5031149927" evidence="2">
    <location>
        <begin position="24"/>
        <end position="205"/>
    </location>
</feature>
<evidence type="ECO:0000313" key="4">
    <source>
        <dbReference type="Proteomes" id="UP000532440"/>
    </source>
</evidence>
<reference evidence="3 4" key="1">
    <citation type="submission" date="2020-08" db="EMBL/GenBank/DDBJ databases">
        <title>Genomic Encyclopedia of Type Strains, Phase IV (KMG-IV): sequencing the most valuable type-strain genomes for metagenomic binning, comparative biology and taxonomic classification.</title>
        <authorList>
            <person name="Goeker M."/>
        </authorList>
    </citation>
    <scope>NUCLEOTIDE SEQUENCE [LARGE SCALE GENOMIC DNA]</scope>
    <source>
        <strain evidence="3 4">DSM 29781</strain>
    </source>
</reference>
<comment type="caution">
    <text evidence="3">The sequence shown here is derived from an EMBL/GenBank/DDBJ whole genome shotgun (WGS) entry which is preliminary data.</text>
</comment>
<feature type="signal peptide" evidence="2">
    <location>
        <begin position="1"/>
        <end position="23"/>
    </location>
</feature>
<dbReference type="Proteomes" id="UP000532440">
    <property type="component" value="Unassembled WGS sequence"/>
</dbReference>